<protein>
    <submittedName>
        <fullName evidence="1">Uncharacterized protein</fullName>
    </submittedName>
</protein>
<sequence length="114" mass="12388">MISRSADNYQAKLHSPFVRGYFIGFFDAALQCAGIEVQGDEQFFALMLMGHAQLLAKDVPDPTGYTLESLRLQGDPAFDAAQKAGGEEYFEFYTGKARTPVLLSGYFHGAPGAA</sequence>
<organism evidence="1 2">
    <name type="scientific">Cupriavidus malaysiensis</name>
    <dbReference type="NCBI Taxonomy" id="367825"/>
    <lineage>
        <taxon>Bacteria</taxon>
        <taxon>Pseudomonadati</taxon>
        <taxon>Pseudomonadota</taxon>
        <taxon>Betaproteobacteria</taxon>
        <taxon>Burkholderiales</taxon>
        <taxon>Burkholderiaceae</taxon>
        <taxon>Cupriavidus</taxon>
    </lineage>
</organism>
<dbReference type="EMBL" id="CP017754">
    <property type="protein sequence ID" value="AOZ05870.1"/>
    <property type="molecule type" value="Genomic_DNA"/>
</dbReference>
<keyword evidence="2" id="KW-1185">Reference proteome</keyword>
<gene>
    <name evidence="1" type="ORF">BKK80_08600</name>
</gene>
<name>A0ABM6F383_9BURK</name>
<reference evidence="1 2" key="1">
    <citation type="submission" date="2016-10" db="EMBL/GenBank/DDBJ databases">
        <title>Complete genome sequences of three Cupriavidus strains isolated from various Malaysian environments.</title>
        <authorList>
            <person name="Abdullah A.A.-A."/>
            <person name="Shafie N.A.H."/>
            <person name="Lau N.S."/>
        </authorList>
    </citation>
    <scope>NUCLEOTIDE SEQUENCE [LARGE SCALE GENOMIC DNA]</scope>
    <source>
        <strain evidence="1 2">USMAA1020</strain>
    </source>
</reference>
<dbReference type="Proteomes" id="UP000177515">
    <property type="component" value="Chromosome 1"/>
</dbReference>
<accession>A0ABM6F383</accession>
<evidence type="ECO:0000313" key="2">
    <source>
        <dbReference type="Proteomes" id="UP000177515"/>
    </source>
</evidence>
<evidence type="ECO:0000313" key="1">
    <source>
        <dbReference type="EMBL" id="AOZ05870.1"/>
    </source>
</evidence>
<proteinExistence type="predicted"/>